<sequence>MVMLTCGQLSYGGFIRELVYILSKSESQICTREGSFSVEGLSVYQRY</sequence>
<evidence type="ECO:0000313" key="2">
    <source>
        <dbReference type="Proteomes" id="UP000054995"/>
    </source>
</evidence>
<comment type="caution">
    <text evidence="1">The sequence shown here is derived from an EMBL/GenBank/DDBJ whole genome shotgun (WGS) entry which is preliminary data.</text>
</comment>
<reference evidence="1 2" key="1">
    <citation type="submission" date="2015-01" db="EMBL/GenBank/DDBJ databases">
        <title>Evolution of Trichinella species and genotypes.</title>
        <authorList>
            <person name="Korhonen P.K."/>
            <person name="Edoardo P."/>
            <person name="Giuseppe L.R."/>
            <person name="Gasser R.B."/>
        </authorList>
    </citation>
    <scope>NUCLEOTIDE SEQUENCE [LARGE SCALE GENOMIC DNA]</scope>
    <source>
        <strain evidence="1">ISS470</strain>
    </source>
</reference>
<dbReference type="Proteomes" id="UP000054995">
    <property type="component" value="Unassembled WGS sequence"/>
</dbReference>
<protein>
    <submittedName>
        <fullName evidence="1">Uncharacterized protein</fullName>
    </submittedName>
</protein>
<evidence type="ECO:0000313" key="1">
    <source>
        <dbReference type="EMBL" id="KRY76449.1"/>
    </source>
</evidence>
<keyword evidence="2" id="KW-1185">Reference proteome</keyword>
<name>A0A0V1ES14_TRIPS</name>
<gene>
    <name evidence="1" type="ORF">T4D_3213</name>
</gene>
<proteinExistence type="predicted"/>
<organism evidence="1 2">
    <name type="scientific">Trichinella pseudospiralis</name>
    <name type="common">Parasitic roundworm</name>
    <dbReference type="NCBI Taxonomy" id="6337"/>
    <lineage>
        <taxon>Eukaryota</taxon>
        <taxon>Metazoa</taxon>
        <taxon>Ecdysozoa</taxon>
        <taxon>Nematoda</taxon>
        <taxon>Enoplea</taxon>
        <taxon>Dorylaimia</taxon>
        <taxon>Trichinellida</taxon>
        <taxon>Trichinellidae</taxon>
        <taxon>Trichinella</taxon>
    </lineage>
</organism>
<accession>A0A0V1ES14</accession>
<dbReference type="EMBL" id="JYDT01000910">
    <property type="protein sequence ID" value="KRY76449.1"/>
    <property type="molecule type" value="Genomic_DNA"/>
</dbReference>
<dbReference type="AlphaFoldDB" id="A0A0V1ES14"/>